<comment type="cofactor">
    <cofactor evidence="1">
        <name>Cu(2+)</name>
        <dbReference type="ChEBI" id="CHEBI:29036"/>
    </cofactor>
    <text evidence="1">Binds 2 Cu(2+) ions per subunit.</text>
</comment>
<dbReference type="PRINTS" id="PR00790">
    <property type="entry name" value="PAMONOXGNASE"/>
</dbReference>
<dbReference type="AlphaFoldDB" id="A0A7R9I1T8"/>
<dbReference type="InterPro" id="IPR008977">
    <property type="entry name" value="PHM/PNGase_F_dom_sf"/>
</dbReference>
<proteinExistence type="predicted"/>
<dbReference type="GO" id="GO:0016020">
    <property type="term" value="C:membrane"/>
    <property type="evidence" value="ECO:0007669"/>
    <property type="project" value="InterPro"/>
</dbReference>
<dbReference type="InterPro" id="IPR036939">
    <property type="entry name" value="Cu2_ascorb_mOase_N_sf"/>
</dbReference>
<reference evidence="2" key="1">
    <citation type="submission" date="2020-11" db="EMBL/GenBank/DDBJ databases">
        <authorList>
            <person name="Tran Van P."/>
        </authorList>
    </citation>
    <scope>NUCLEOTIDE SEQUENCE</scope>
</reference>
<keyword evidence="1" id="KW-0479">Metal-binding</keyword>
<organism evidence="2">
    <name type="scientific">Timema bartmani</name>
    <dbReference type="NCBI Taxonomy" id="61472"/>
    <lineage>
        <taxon>Eukaryota</taxon>
        <taxon>Metazoa</taxon>
        <taxon>Ecdysozoa</taxon>
        <taxon>Arthropoda</taxon>
        <taxon>Hexapoda</taxon>
        <taxon>Insecta</taxon>
        <taxon>Pterygota</taxon>
        <taxon>Neoptera</taxon>
        <taxon>Polyneoptera</taxon>
        <taxon>Phasmatodea</taxon>
        <taxon>Timematodea</taxon>
        <taxon>Timematoidea</taxon>
        <taxon>Timematidae</taxon>
        <taxon>Timema</taxon>
    </lineage>
</organism>
<sequence length="99" mass="10590">MLAKMVPDSAGRRYHMTTWNTATDHSLINTALELSITEVGGINQGPFESANPARVALCCSALNISLSVLVGFEPNATMETAHHMLLYGCTAPGSKKAVW</sequence>
<dbReference type="EMBL" id="OD565696">
    <property type="protein sequence ID" value="CAD7442380.1"/>
    <property type="molecule type" value="Genomic_DNA"/>
</dbReference>
<keyword evidence="1" id="KW-0186">Copper</keyword>
<dbReference type="GO" id="GO:0006518">
    <property type="term" value="P:peptide metabolic process"/>
    <property type="evidence" value="ECO:0007669"/>
    <property type="project" value="InterPro"/>
</dbReference>
<dbReference type="Gene3D" id="2.60.120.310">
    <property type="entry name" value="Copper type II, ascorbate-dependent monooxygenase, N-terminal domain"/>
    <property type="match status" value="1"/>
</dbReference>
<dbReference type="GO" id="GO:0016715">
    <property type="term" value="F:oxidoreductase activity, acting on paired donors, with incorporation or reduction of molecular oxygen, reduced ascorbate as one donor, and incorporation of one atom of oxygen"/>
    <property type="evidence" value="ECO:0007669"/>
    <property type="project" value="InterPro"/>
</dbReference>
<evidence type="ECO:0000256" key="1">
    <source>
        <dbReference type="PIRSR" id="PIRSR600720-2"/>
    </source>
</evidence>
<feature type="binding site" evidence="1">
    <location>
        <position position="82"/>
    </location>
    <ligand>
        <name>Cu(2+)</name>
        <dbReference type="ChEBI" id="CHEBI:29036"/>
        <label>1</label>
        <note>catalytic</note>
    </ligand>
</feature>
<dbReference type="InterPro" id="IPR000720">
    <property type="entry name" value="PHM/PAL"/>
</dbReference>
<name>A0A7R9I1T8_9NEOP</name>
<evidence type="ECO:0000313" key="2">
    <source>
        <dbReference type="EMBL" id="CAD7442380.1"/>
    </source>
</evidence>
<accession>A0A7R9I1T8</accession>
<dbReference type="GO" id="GO:0005507">
    <property type="term" value="F:copper ion binding"/>
    <property type="evidence" value="ECO:0007669"/>
    <property type="project" value="InterPro"/>
</dbReference>
<gene>
    <name evidence="2" type="ORF">TBIB3V08_LOCUS4813</name>
</gene>
<protein>
    <submittedName>
        <fullName evidence="2">Uncharacterized protein</fullName>
    </submittedName>
</protein>
<dbReference type="SUPFAM" id="SSF49742">
    <property type="entry name" value="PHM/PNGase F"/>
    <property type="match status" value="1"/>
</dbReference>
<feature type="binding site" evidence="1">
    <location>
        <position position="83"/>
    </location>
    <ligand>
        <name>Cu(2+)</name>
        <dbReference type="ChEBI" id="CHEBI:29036"/>
        <label>1</label>
        <note>catalytic</note>
    </ligand>
</feature>